<dbReference type="Proteomes" id="UP001212170">
    <property type="component" value="Unassembled WGS sequence"/>
</dbReference>
<reference evidence="1 2" key="1">
    <citation type="journal article" date="2023" name="Chemosphere">
        <title>Whole genome analysis of Flavobacterium aziz-sancarii sp. nov., isolated from Ardley Island (Antarctica), revealed a rich resistome and bioremediation potential.</title>
        <authorList>
            <person name="Otur C."/>
            <person name="Okay S."/>
            <person name="Kurt-Kizildogan A."/>
        </authorList>
    </citation>
    <scope>NUCLEOTIDE SEQUENCE [LARGE SCALE GENOMIC DNA]</scope>
    <source>
        <strain evidence="1 2">AC</strain>
    </source>
</reference>
<name>A0ABT4WJZ3_9FLAO</name>
<dbReference type="RefSeq" id="WP_271338783.1">
    <property type="nucleotide sequence ID" value="NZ_JAMZNK010000102.1"/>
</dbReference>
<sequence length="119" mass="13702">MTASQQLEVDAYVLSASNLSTTSRGYKALRILLEQGNILFWCLGKEDTFQLAKVLVHLRFKYEHVKGGLSVCADSKMNYYYKIMHRKIPAKSLYQENVINSIFEKSKGSNYNWAERQLA</sequence>
<protein>
    <submittedName>
        <fullName evidence="1">Uncharacterized protein</fullName>
    </submittedName>
</protein>
<proteinExistence type="predicted"/>
<feature type="non-terminal residue" evidence="1">
    <location>
        <position position="119"/>
    </location>
</feature>
<evidence type="ECO:0000313" key="1">
    <source>
        <dbReference type="EMBL" id="MDA6072830.1"/>
    </source>
</evidence>
<gene>
    <name evidence="1" type="ORF">NJT12_24740</name>
</gene>
<accession>A0ABT4WJZ3</accession>
<dbReference type="EMBL" id="JAMZNK010000102">
    <property type="protein sequence ID" value="MDA6072830.1"/>
    <property type="molecule type" value="Genomic_DNA"/>
</dbReference>
<keyword evidence="2" id="KW-1185">Reference proteome</keyword>
<organism evidence="1 2">
    <name type="scientific">Flavobacterium azizsancarii</name>
    <dbReference type="NCBI Taxonomy" id="2961580"/>
    <lineage>
        <taxon>Bacteria</taxon>
        <taxon>Pseudomonadati</taxon>
        <taxon>Bacteroidota</taxon>
        <taxon>Flavobacteriia</taxon>
        <taxon>Flavobacteriales</taxon>
        <taxon>Flavobacteriaceae</taxon>
        <taxon>Flavobacterium</taxon>
    </lineage>
</organism>
<evidence type="ECO:0000313" key="2">
    <source>
        <dbReference type="Proteomes" id="UP001212170"/>
    </source>
</evidence>
<comment type="caution">
    <text evidence="1">The sequence shown here is derived from an EMBL/GenBank/DDBJ whole genome shotgun (WGS) entry which is preliminary data.</text>
</comment>